<feature type="transmembrane region" description="Helical" evidence="8">
    <location>
        <begin position="318"/>
        <end position="343"/>
    </location>
</feature>
<feature type="transmembrane region" description="Helical" evidence="8">
    <location>
        <begin position="44"/>
        <end position="65"/>
    </location>
</feature>
<feature type="transmembrane region" description="Helical" evidence="8">
    <location>
        <begin position="393"/>
        <end position="414"/>
    </location>
</feature>
<dbReference type="GO" id="GO:0015171">
    <property type="term" value="F:amino acid transmembrane transporter activity"/>
    <property type="evidence" value="ECO:0007669"/>
    <property type="project" value="TreeGrafter"/>
</dbReference>
<feature type="domain" description="Amino acid permease/ SLC12A" evidence="9">
    <location>
        <begin position="43"/>
        <end position="493"/>
    </location>
</feature>
<dbReference type="PANTHER" id="PTHR43341">
    <property type="entry name" value="AMINO ACID PERMEASE"/>
    <property type="match status" value="1"/>
</dbReference>
<evidence type="ECO:0000256" key="4">
    <source>
        <dbReference type="ARBA" id="ARBA00022970"/>
    </source>
</evidence>
<accession>A0A194VD52</accession>
<evidence type="ECO:0000256" key="5">
    <source>
        <dbReference type="ARBA" id="ARBA00022989"/>
    </source>
</evidence>
<feature type="region of interest" description="Disordered" evidence="7">
    <location>
        <begin position="1"/>
        <end position="25"/>
    </location>
</feature>
<dbReference type="FunFam" id="1.20.1740.10:FF:000070">
    <property type="entry name" value="Amino acid transporter (Eurofung)"/>
    <property type="match status" value="1"/>
</dbReference>
<dbReference type="GO" id="GO:0016020">
    <property type="term" value="C:membrane"/>
    <property type="evidence" value="ECO:0007669"/>
    <property type="project" value="UniProtKB-SubCell"/>
</dbReference>
<sequence length="541" mass="59408">MGSSEEYGQEKSVPPSPEHDISHGIVTDHGADSELQRRLSSRHITMIALGSSIGMGLWLGSGSSLTDGGPAALLIGYFLSGTMIWSVSQSIGEMAIMYPLPSAFVQWSNKFVDPAAGFALGWCYWFSYWITIANELAGLVTVLSFWTTSVPTAAWITIFLVVIILVNIVAVNWFAEVEVVFAAIKFGWIFVVIITMIVISAGGAPKGGPIGFKYWDITGGFTHGFKGFLAIMPTCIFAMSGSENCGLVAAETSNPRKSVPKAVTSIWIRLGLFYILGSLMVTITVSPYNKTIFGGSGTNASPYVVAYKESGLMPLAHIMNFIIFISVLSTGSISGYAGARTLVGLAQIGMAPKQMLKADKTGRPWWALVPTLVIGGGLSYLNVNNSGANVFSWFSNLTSLFTLYGWGMICLSHIRMRHAWKVQGRDVSELPWTTWTYPWAAWWGLIWCIILVIAEFYLSVWPLSDPMSAKNFFANFVSIIAGFVIYLGARVYYYWTEKQGWYVDARSIDLDEGRRFYSQAHMEEAEAGTLKKGAFGWVRNV</sequence>
<protein>
    <submittedName>
        <fullName evidence="10">Cationic amino acid transporter 1</fullName>
    </submittedName>
</protein>
<dbReference type="PANTHER" id="PTHR43341:SF37">
    <property type="entry name" value="AMINO ACID TRANSPORTER (EUROFUNG)"/>
    <property type="match status" value="1"/>
</dbReference>
<dbReference type="InterPro" id="IPR004841">
    <property type="entry name" value="AA-permease/SLC12A_dom"/>
</dbReference>
<name>A0A194VD52_CYTMA</name>
<gene>
    <name evidence="10" type="ORF">VP1G_08901</name>
</gene>
<feature type="transmembrane region" description="Helical" evidence="8">
    <location>
        <begin position="71"/>
        <end position="91"/>
    </location>
</feature>
<dbReference type="Pfam" id="PF00324">
    <property type="entry name" value="AA_permease"/>
    <property type="match status" value="1"/>
</dbReference>
<dbReference type="STRING" id="694573.A0A194VD52"/>
<keyword evidence="4" id="KW-0029">Amino-acid transport</keyword>
<dbReference type="PIRSF" id="PIRSF006060">
    <property type="entry name" value="AA_transporter"/>
    <property type="match status" value="1"/>
</dbReference>
<feature type="transmembrane region" description="Helical" evidence="8">
    <location>
        <begin position="435"/>
        <end position="460"/>
    </location>
</feature>
<feature type="transmembrane region" description="Helical" evidence="8">
    <location>
        <begin position="152"/>
        <end position="174"/>
    </location>
</feature>
<evidence type="ECO:0000256" key="2">
    <source>
        <dbReference type="ARBA" id="ARBA00022448"/>
    </source>
</evidence>
<evidence type="ECO:0000256" key="7">
    <source>
        <dbReference type="SAM" id="MobiDB-lite"/>
    </source>
</evidence>
<evidence type="ECO:0000313" key="11">
    <source>
        <dbReference type="Proteomes" id="UP000078576"/>
    </source>
</evidence>
<comment type="subcellular location">
    <subcellularLocation>
        <location evidence="1">Membrane</location>
        <topology evidence="1">Multi-pass membrane protein</topology>
    </subcellularLocation>
</comment>
<dbReference type="InterPro" id="IPR004840">
    <property type="entry name" value="Amino_acid_permease_CS"/>
</dbReference>
<evidence type="ECO:0000313" key="10">
    <source>
        <dbReference type="EMBL" id="KUI61711.1"/>
    </source>
</evidence>
<reference evidence="11" key="1">
    <citation type="submission" date="2014-12" db="EMBL/GenBank/DDBJ databases">
        <title>Genome Sequence of Valsa Canker Pathogens Uncovers a Specific Adaption of Colonization on Woody Bark.</title>
        <authorList>
            <person name="Yin Z."/>
            <person name="Liu H."/>
            <person name="Gao X."/>
            <person name="Li Z."/>
            <person name="Song N."/>
            <person name="Ke X."/>
            <person name="Dai Q."/>
            <person name="Wu Y."/>
            <person name="Sun Y."/>
            <person name="Xu J.-R."/>
            <person name="Kang Z.K."/>
            <person name="Wang L."/>
            <person name="Huang L."/>
        </authorList>
    </citation>
    <scope>NUCLEOTIDE SEQUENCE [LARGE SCALE GENOMIC DNA]</scope>
    <source>
        <strain evidence="11">SXYL134</strain>
    </source>
</reference>
<dbReference type="PROSITE" id="PS00218">
    <property type="entry name" value="AMINO_ACID_PERMEASE_1"/>
    <property type="match status" value="1"/>
</dbReference>
<feature type="transmembrane region" description="Helical" evidence="8">
    <location>
        <begin position="266"/>
        <end position="288"/>
    </location>
</feature>
<feature type="transmembrane region" description="Helical" evidence="8">
    <location>
        <begin position="364"/>
        <end position="381"/>
    </location>
</feature>
<evidence type="ECO:0000256" key="3">
    <source>
        <dbReference type="ARBA" id="ARBA00022692"/>
    </source>
</evidence>
<dbReference type="AlphaFoldDB" id="A0A194VD52"/>
<dbReference type="InterPro" id="IPR050524">
    <property type="entry name" value="APC_YAT"/>
</dbReference>
<dbReference type="EMBL" id="KN714785">
    <property type="protein sequence ID" value="KUI61711.1"/>
    <property type="molecule type" value="Genomic_DNA"/>
</dbReference>
<dbReference type="Proteomes" id="UP000078576">
    <property type="component" value="Unassembled WGS sequence"/>
</dbReference>
<keyword evidence="5 8" id="KW-1133">Transmembrane helix</keyword>
<organism evidence="10 11">
    <name type="scientific">Cytospora mali</name>
    <name type="common">Apple Valsa canker fungus</name>
    <name type="synonym">Valsa mali</name>
    <dbReference type="NCBI Taxonomy" id="578113"/>
    <lineage>
        <taxon>Eukaryota</taxon>
        <taxon>Fungi</taxon>
        <taxon>Dikarya</taxon>
        <taxon>Ascomycota</taxon>
        <taxon>Pezizomycotina</taxon>
        <taxon>Sordariomycetes</taxon>
        <taxon>Sordariomycetidae</taxon>
        <taxon>Diaporthales</taxon>
        <taxon>Cytosporaceae</taxon>
        <taxon>Cytospora</taxon>
    </lineage>
</organism>
<dbReference type="Gene3D" id="1.20.1740.10">
    <property type="entry name" value="Amino acid/polyamine transporter I"/>
    <property type="match status" value="1"/>
</dbReference>
<evidence type="ECO:0000256" key="1">
    <source>
        <dbReference type="ARBA" id="ARBA00004141"/>
    </source>
</evidence>
<proteinExistence type="predicted"/>
<feature type="transmembrane region" description="Helical" evidence="8">
    <location>
        <begin position="472"/>
        <end position="493"/>
    </location>
</feature>
<evidence type="ECO:0000256" key="8">
    <source>
        <dbReference type="SAM" id="Phobius"/>
    </source>
</evidence>
<feature type="transmembrane region" description="Helical" evidence="8">
    <location>
        <begin position="186"/>
        <end position="204"/>
    </location>
</feature>
<feature type="transmembrane region" description="Helical" evidence="8">
    <location>
        <begin position="224"/>
        <end position="245"/>
    </location>
</feature>
<keyword evidence="3 8" id="KW-0812">Transmembrane</keyword>
<evidence type="ECO:0000256" key="6">
    <source>
        <dbReference type="ARBA" id="ARBA00023136"/>
    </source>
</evidence>
<keyword evidence="6 8" id="KW-0472">Membrane</keyword>
<dbReference type="OrthoDB" id="3900342at2759"/>
<keyword evidence="2" id="KW-0813">Transport</keyword>
<evidence type="ECO:0000259" key="9">
    <source>
        <dbReference type="Pfam" id="PF00324"/>
    </source>
</evidence>
<keyword evidence="11" id="KW-1185">Reference proteome</keyword>